<dbReference type="InterPro" id="IPR000620">
    <property type="entry name" value="EamA_dom"/>
</dbReference>
<organism evidence="8 9">
    <name type="scientific">Spongiactinospora rosea</name>
    <dbReference type="NCBI Taxonomy" id="2248750"/>
    <lineage>
        <taxon>Bacteria</taxon>
        <taxon>Bacillati</taxon>
        <taxon>Actinomycetota</taxon>
        <taxon>Actinomycetes</taxon>
        <taxon>Streptosporangiales</taxon>
        <taxon>Streptosporangiaceae</taxon>
        <taxon>Spongiactinospora</taxon>
    </lineage>
</organism>
<dbReference type="EMBL" id="QMEY01000012">
    <property type="protein sequence ID" value="RBQ17361.1"/>
    <property type="molecule type" value="Genomic_DNA"/>
</dbReference>
<feature type="transmembrane region" description="Helical" evidence="6">
    <location>
        <begin position="6"/>
        <end position="23"/>
    </location>
</feature>
<dbReference type="RefSeq" id="WP_113983369.1">
    <property type="nucleotide sequence ID" value="NZ_QMEY01000012.1"/>
</dbReference>
<comment type="caution">
    <text evidence="8">The sequence shown here is derived from an EMBL/GenBank/DDBJ whole genome shotgun (WGS) entry which is preliminary data.</text>
</comment>
<dbReference type="GO" id="GO:0016020">
    <property type="term" value="C:membrane"/>
    <property type="evidence" value="ECO:0007669"/>
    <property type="project" value="UniProtKB-SubCell"/>
</dbReference>
<evidence type="ECO:0000313" key="9">
    <source>
        <dbReference type="Proteomes" id="UP000253303"/>
    </source>
</evidence>
<feature type="transmembrane region" description="Helical" evidence="6">
    <location>
        <begin position="205"/>
        <end position="224"/>
    </location>
</feature>
<keyword evidence="4 6" id="KW-1133">Transmembrane helix</keyword>
<feature type="domain" description="EamA" evidence="7">
    <location>
        <begin position="2"/>
        <end position="132"/>
    </location>
</feature>
<dbReference type="InterPro" id="IPR050638">
    <property type="entry name" value="AA-Vitamin_Transporters"/>
</dbReference>
<evidence type="ECO:0000256" key="5">
    <source>
        <dbReference type="ARBA" id="ARBA00023136"/>
    </source>
</evidence>
<dbReference type="Proteomes" id="UP000253303">
    <property type="component" value="Unassembled WGS sequence"/>
</dbReference>
<evidence type="ECO:0000313" key="8">
    <source>
        <dbReference type="EMBL" id="RBQ17361.1"/>
    </source>
</evidence>
<feature type="transmembrane region" description="Helical" evidence="6">
    <location>
        <begin position="61"/>
        <end position="82"/>
    </location>
</feature>
<evidence type="ECO:0000256" key="4">
    <source>
        <dbReference type="ARBA" id="ARBA00022989"/>
    </source>
</evidence>
<feature type="transmembrane region" description="Helical" evidence="6">
    <location>
        <begin position="143"/>
        <end position="167"/>
    </location>
</feature>
<reference evidence="8 9" key="1">
    <citation type="submission" date="2018-06" db="EMBL/GenBank/DDBJ databases">
        <title>Sphaerisporangium craniellae sp. nov., isolated from a marine sponge in the South China Sea.</title>
        <authorList>
            <person name="Li L."/>
        </authorList>
    </citation>
    <scope>NUCLEOTIDE SEQUENCE [LARGE SCALE GENOMIC DNA]</scope>
    <source>
        <strain evidence="8 9">LHW63015</strain>
    </source>
</reference>
<feature type="transmembrane region" description="Helical" evidence="6">
    <location>
        <begin position="173"/>
        <end position="193"/>
    </location>
</feature>
<dbReference type="SUPFAM" id="SSF103481">
    <property type="entry name" value="Multidrug resistance efflux transporter EmrE"/>
    <property type="match status" value="2"/>
</dbReference>
<dbReference type="OrthoDB" id="68076at2"/>
<feature type="domain" description="EamA" evidence="7">
    <location>
        <begin position="147"/>
        <end position="276"/>
    </location>
</feature>
<accession>A0A366LTV8</accession>
<feature type="transmembrane region" description="Helical" evidence="6">
    <location>
        <begin position="114"/>
        <end position="131"/>
    </location>
</feature>
<dbReference type="Pfam" id="PF00892">
    <property type="entry name" value="EamA"/>
    <property type="match status" value="2"/>
</dbReference>
<comment type="similarity">
    <text evidence="2">Belongs to the EamA transporter family.</text>
</comment>
<evidence type="ECO:0000256" key="6">
    <source>
        <dbReference type="SAM" id="Phobius"/>
    </source>
</evidence>
<comment type="subcellular location">
    <subcellularLocation>
        <location evidence="1">Membrane</location>
        <topology evidence="1">Multi-pass membrane protein</topology>
    </subcellularLocation>
</comment>
<feature type="transmembrane region" description="Helical" evidence="6">
    <location>
        <begin position="30"/>
        <end position="49"/>
    </location>
</feature>
<feature type="transmembrane region" description="Helical" evidence="6">
    <location>
        <begin position="230"/>
        <end position="253"/>
    </location>
</feature>
<keyword evidence="5 6" id="KW-0472">Membrane</keyword>
<keyword evidence="9" id="KW-1185">Reference proteome</keyword>
<gene>
    <name evidence="8" type="ORF">DP939_25860</name>
</gene>
<evidence type="ECO:0000256" key="1">
    <source>
        <dbReference type="ARBA" id="ARBA00004141"/>
    </source>
</evidence>
<feature type="transmembrane region" description="Helical" evidence="6">
    <location>
        <begin position="260"/>
        <end position="277"/>
    </location>
</feature>
<proteinExistence type="inferred from homology"/>
<evidence type="ECO:0000256" key="2">
    <source>
        <dbReference type="ARBA" id="ARBA00007362"/>
    </source>
</evidence>
<dbReference type="PANTHER" id="PTHR32322">
    <property type="entry name" value="INNER MEMBRANE TRANSPORTER"/>
    <property type="match status" value="1"/>
</dbReference>
<dbReference type="AlphaFoldDB" id="A0A366LTV8"/>
<keyword evidence="3 6" id="KW-0812">Transmembrane</keyword>
<sequence>MTAVVLATACALVYGTADFFGGLATRRSRLLAVVVLSQFSGLALVAAVLPALPGSPSVDALLWGVAAGMSGTAGLLLFYRALASGTMSVVAPTTATTSAAVPVLFGLVSGERPTFTALAGVVLALAAVLLVSRGPKGAATATATAPLLSALAAGAGFGGFFVLVAQAPHDAGLWPLAGARTVSITLVVALALVTRRTLRPGPRALPIIAFAGVLDMSANVLYLLAAQRGLLSLVAVLVSLYPATTILLARFVLRERLRGLQVGGVVMALAAVALIATG</sequence>
<dbReference type="InterPro" id="IPR037185">
    <property type="entry name" value="EmrE-like"/>
</dbReference>
<dbReference type="PANTHER" id="PTHR32322:SF2">
    <property type="entry name" value="EAMA DOMAIN-CONTAINING PROTEIN"/>
    <property type="match status" value="1"/>
</dbReference>
<evidence type="ECO:0000259" key="7">
    <source>
        <dbReference type="Pfam" id="PF00892"/>
    </source>
</evidence>
<evidence type="ECO:0000256" key="3">
    <source>
        <dbReference type="ARBA" id="ARBA00022692"/>
    </source>
</evidence>
<feature type="transmembrane region" description="Helical" evidence="6">
    <location>
        <begin position="89"/>
        <end position="108"/>
    </location>
</feature>
<name>A0A366LTV8_9ACTN</name>
<protein>
    <submittedName>
        <fullName evidence="8">EamA/RhaT family transporter</fullName>
    </submittedName>
</protein>